<sequence>MKVEPFAPERKATYYSICLHVILHERLRHEGMTSFLSLHPNLEMYGVTVYSKKKDVITMQYGLWDEYIDSFRLSKLGYGVSPEHMGYRVENISFETYEEGKLAILQNIQKQQLSLITGTYYHLPYSSYYQSDKYLTDYNTLHPGVIKHWVSVYGLDEQRAWIYDGVPGDYVGAIQLQDFEACWRGDRGIKELANNSLIQGKKEYGMLQLYQTCKMEPCDVRKLMESTAVTVAFEYIRGVIISEDNDIHYFGKSAVNQLLEDFSFIHMHEDQLGGNHLADYGQAVLEIKLMRYYYLDLLKDLVMLYGYVYEEDLDRFEKIVKRWEVISIGLMKHILRQSPPEKFLVTTIEAVKQVEMQEDHFFTEFLYRHSHTSLLEPIKTIQI</sequence>
<organism evidence="1 2">
    <name type="scientific">Brevibacillus laterosporus</name>
    <name type="common">Bacillus laterosporus</name>
    <dbReference type="NCBI Taxonomy" id="1465"/>
    <lineage>
        <taxon>Bacteria</taxon>
        <taxon>Bacillati</taxon>
        <taxon>Bacillota</taxon>
        <taxon>Bacilli</taxon>
        <taxon>Bacillales</taxon>
        <taxon>Paenibacillaceae</taxon>
        <taxon>Brevibacillus</taxon>
    </lineage>
</organism>
<dbReference type="Proteomes" id="UP000319432">
    <property type="component" value="Chromosome"/>
</dbReference>
<evidence type="ECO:0000313" key="2">
    <source>
        <dbReference type="Proteomes" id="UP000319432"/>
    </source>
</evidence>
<accession>A0A518V692</accession>
<protein>
    <recommendedName>
        <fullName evidence="3">Butirosin biosynthesis protein H N-terminal domain-containing protein</fullName>
    </recommendedName>
</protein>
<proteinExistence type="predicted"/>
<keyword evidence="2" id="KW-1185">Reference proteome</keyword>
<dbReference type="AlphaFoldDB" id="A0A518V692"/>
<reference evidence="1 2" key="1">
    <citation type="submission" date="2018-11" db="EMBL/GenBank/DDBJ databases">
        <title>Phylogenetic determinants of toxin gene distribution in genomes of Brevibacillus laterosporus.</title>
        <authorList>
            <person name="Glare T.R."/>
            <person name="Durrant A."/>
            <person name="Berry C."/>
            <person name="Palma L."/>
            <person name="Ormskirk M."/>
            <person name="Cox M.O."/>
        </authorList>
    </citation>
    <scope>NUCLEOTIDE SEQUENCE [LARGE SCALE GENOMIC DNA]</scope>
    <source>
        <strain evidence="1 2">1821L</strain>
    </source>
</reference>
<dbReference type="EMBL" id="CP033464">
    <property type="protein sequence ID" value="QDX92516.1"/>
    <property type="molecule type" value="Genomic_DNA"/>
</dbReference>
<gene>
    <name evidence="1" type="ORF">EEL30_09390</name>
</gene>
<name>A0A518V692_BRELA</name>
<evidence type="ECO:0000313" key="1">
    <source>
        <dbReference type="EMBL" id="QDX92516.1"/>
    </source>
</evidence>
<evidence type="ECO:0008006" key="3">
    <source>
        <dbReference type="Google" id="ProtNLM"/>
    </source>
</evidence>
<dbReference type="OrthoDB" id="494565at2"/>